<gene>
    <name evidence="3" type="ORF">PsYK624_002500</name>
</gene>
<evidence type="ECO:0000259" key="2">
    <source>
        <dbReference type="PROSITE" id="PS51391"/>
    </source>
</evidence>
<dbReference type="OrthoDB" id="2129491at2759"/>
<feature type="compositionally biased region" description="Pro residues" evidence="1">
    <location>
        <begin position="286"/>
        <end position="297"/>
    </location>
</feature>
<feature type="compositionally biased region" description="Basic and acidic residues" evidence="1">
    <location>
        <begin position="625"/>
        <end position="640"/>
    </location>
</feature>
<dbReference type="GO" id="GO:0031124">
    <property type="term" value="P:mRNA 3'-end processing"/>
    <property type="evidence" value="ECO:0007669"/>
    <property type="project" value="InterPro"/>
</dbReference>
<dbReference type="InterPro" id="IPR047415">
    <property type="entry name" value="Pcf11_CID"/>
</dbReference>
<dbReference type="FunFam" id="1.25.40.90:FF:000016">
    <property type="entry name" value="mRNA cleavage factor complex component Pcf11"/>
    <property type="match status" value="1"/>
</dbReference>
<dbReference type="Proteomes" id="UP000703269">
    <property type="component" value="Unassembled WGS sequence"/>
</dbReference>
<dbReference type="GO" id="GO:0005849">
    <property type="term" value="C:mRNA cleavage factor complex"/>
    <property type="evidence" value="ECO:0007669"/>
    <property type="project" value="TreeGrafter"/>
</dbReference>
<comment type="caution">
    <text evidence="3">The sequence shown here is derived from an EMBL/GenBank/DDBJ whole genome shotgun (WGS) entry which is preliminary data.</text>
</comment>
<feature type="region of interest" description="Disordered" evidence="1">
    <location>
        <begin position="278"/>
        <end position="307"/>
    </location>
</feature>
<protein>
    <recommendedName>
        <fullName evidence="2">CID domain-containing protein</fullName>
    </recommendedName>
</protein>
<dbReference type="GO" id="GO:0000993">
    <property type="term" value="F:RNA polymerase II complex binding"/>
    <property type="evidence" value="ECO:0007669"/>
    <property type="project" value="InterPro"/>
</dbReference>
<evidence type="ECO:0000256" key="1">
    <source>
        <dbReference type="SAM" id="MobiDB-lite"/>
    </source>
</evidence>
<sequence>MATYPQSQAYGHMQYPAQTYPQHSLPPSSYYQQPPPPPNPQHVYYADPNYFRRDYVSRLAELTVNSRPIIQTLSMIAQEYSRYAEIVVSCLEQHIRRVPPWMKLPAFYLLDAISKNVYEPYARHFNNVVVKLFLDTYEQVDQSTRGKMEEMLLTWRTGAPNGRELFGPVPQVAIERQIWGGEATQGSSRDSQVSAAQVLSELEFVLSSKQRTLQTNPYDKQTQGHVSVLYQLRKFVQTGVSQEELSQILTQLRTMSPAQPSVTQHVAPMPHVPAAPYQAPASAAQPPVPQPAYPPVQPSYHSQPSYPAAYPPVKAESVPASVSLLQPVASTSSAAVPAAPPVPANISSILSSLLKSGVLSSSSTPVGAGSSADAREGTPSADIAKDPAQDYRAAILAVNIKLTSADIVKQRPPITDFLYGNLPSQCKQCGVRFPGDVAGKKKLQDHLDMHFNQNRKLSQAGGRGYSRSWFVGIDDWLHDGAVDIKGKGRADGSRGNGKAYAAEEAAKRDAELRAMFVVVPPGDEAKAIACPICKETLKSEFMEDDEEWVWRNAVKKDDRIYHATCHAEAMSSKSTLASRLRTEISGSRSRSRTPESARSTHDDTKPQLSRSPPGSPTKAVAGTKRKAEDEEAIPKEDGRDSLTPPTKKLALSS</sequence>
<feature type="compositionally biased region" description="Low complexity" evidence="1">
    <location>
        <begin position="362"/>
        <end position="372"/>
    </location>
</feature>
<dbReference type="PANTHER" id="PTHR15921:SF3">
    <property type="entry name" value="PRE-MRNA CLEAVAGE COMPLEX 2 PROTEIN PCF11"/>
    <property type="match status" value="1"/>
</dbReference>
<dbReference type="PROSITE" id="PS51391">
    <property type="entry name" value="CID"/>
    <property type="match status" value="1"/>
</dbReference>
<dbReference type="GO" id="GO:0003729">
    <property type="term" value="F:mRNA binding"/>
    <property type="evidence" value="ECO:0007669"/>
    <property type="project" value="InterPro"/>
</dbReference>
<dbReference type="Pfam" id="PF04818">
    <property type="entry name" value="CID"/>
    <property type="match status" value="1"/>
</dbReference>
<accession>A0A9P3L759</accession>
<reference evidence="3 4" key="1">
    <citation type="submission" date="2021-08" db="EMBL/GenBank/DDBJ databases">
        <title>Draft Genome Sequence of Phanerochaete sordida strain YK-624.</title>
        <authorList>
            <person name="Mori T."/>
            <person name="Dohra H."/>
            <person name="Suzuki T."/>
            <person name="Kawagishi H."/>
            <person name="Hirai H."/>
        </authorList>
    </citation>
    <scope>NUCLEOTIDE SEQUENCE [LARGE SCALE GENOMIC DNA]</scope>
    <source>
        <strain evidence="3 4">YK-624</strain>
    </source>
</reference>
<dbReference type="InterPro" id="IPR006569">
    <property type="entry name" value="CID_dom"/>
</dbReference>
<dbReference type="GO" id="GO:0005737">
    <property type="term" value="C:cytoplasm"/>
    <property type="evidence" value="ECO:0007669"/>
    <property type="project" value="TreeGrafter"/>
</dbReference>
<feature type="region of interest" description="Disordered" evidence="1">
    <location>
        <begin position="362"/>
        <end position="385"/>
    </location>
</feature>
<dbReference type="SUPFAM" id="SSF48464">
    <property type="entry name" value="ENTH/VHS domain"/>
    <property type="match status" value="1"/>
</dbReference>
<dbReference type="InterPro" id="IPR054127">
    <property type="entry name" value="Pcf11_C"/>
</dbReference>
<name>A0A9P3L759_9APHY</name>
<dbReference type="InterPro" id="IPR008942">
    <property type="entry name" value="ENTH_VHS"/>
</dbReference>
<evidence type="ECO:0000313" key="4">
    <source>
        <dbReference type="Proteomes" id="UP000703269"/>
    </source>
</evidence>
<dbReference type="InterPro" id="IPR045154">
    <property type="entry name" value="PCF11-like"/>
</dbReference>
<dbReference type="GO" id="GO:0006369">
    <property type="term" value="P:termination of RNA polymerase II transcription"/>
    <property type="evidence" value="ECO:0007669"/>
    <property type="project" value="InterPro"/>
</dbReference>
<proteinExistence type="predicted"/>
<feature type="region of interest" description="Disordered" evidence="1">
    <location>
        <begin position="571"/>
        <end position="653"/>
    </location>
</feature>
<feature type="compositionally biased region" description="Basic and acidic residues" evidence="1">
    <location>
        <begin position="592"/>
        <end position="605"/>
    </location>
</feature>
<dbReference type="AlphaFoldDB" id="A0A9P3L759"/>
<dbReference type="PANTHER" id="PTHR15921">
    <property type="entry name" value="PRE-MRNA CLEAVAGE COMPLEX II"/>
    <property type="match status" value="1"/>
</dbReference>
<dbReference type="EMBL" id="BPQB01000001">
    <property type="protein sequence ID" value="GJE84174.1"/>
    <property type="molecule type" value="Genomic_DNA"/>
</dbReference>
<dbReference type="SMART" id="SM00582">
    <property type="entry name" value="RPR"/>
    <property type="match status" value="1"/>
</dbReference>
<dbReference type="Gene3D" id="1.25.40.90">
    <property type="match status" value="1"/>
</dbReference>
<keyword evidence="4" id="KW-1185">Reference proteome</keyword>
<dbReference type="Pfam" id="PF21936">
    <property type="entry name" value="Pcf11_C"/>
    <property type="match status" value="1"/>
</dbReference>
<feature type="domain" description="CID" evidence="2">
    <location>
        <begin position="47"/>
        <end position="182"/>
    </location>
</feature>
<evidence type="ECO:0000313" key="3">
    <source>
        <dbReference type="EMBL" id="GJE84174.1"/>
    </source>
</evidence>
<dbReference type="CDD" id="cd16982">
    <property type="entry name" value="CID_Pcf11"/>
    <property type="match status" value="1"/>
</dbReference>
<organism evidence="3 4">
    <name type="scientific">Phanerochaete sordida</name>
    <dbReference type="NCBI Taxonomy" id="48140"/>
    <lineage>
        <taxon>Eukaryota</taxon>
        <taxon>Fungi</taxon>
        <taxon>Dikarya</taxon>
        <taxon>Basidiomycota</taxon>
        <taxon>Agaricomycotina</taxon>
        <taxon>Agaricomycetes</taxon>
        <taxon>Polyporales</taxon>
        <taxon>Phanerochaetaceae</taxon>
        <taxon>Phanerochaete</taxon>
    </lineage>
</organism>